<dbReference type="SUPFAM" id="SSF50685">
    <property type="entry name" value="Barwin-like endoglucanases"/>
    <property type="match status" value="2"/>
</dbReference>
<feature type="domain" description="Lytic transglycosylase MltA" evidence="7">
    <location>
        <begin position="222"/>
        <end position="454"/>
    </location>
</feature>
<sequence length="588" mass="61486">MNDLSSPNPEGQALPGRSPKGGPAEMAKPRRVAARPFARWAALGAVAAAAAWLVGCASAPPATGTTTTSTATPAGSKPASSTPATGSTFNIGPAPSTATTTPGTTDAATRPTTSGAASGASVAGQARTFSTQLATYTSVGYDALPGWGRDDFSEGWPAFLGSCKVLTGRGAQWKDICGRTASVDPKNSAAIRGFYEREFSVYQIRDDDRRPDGVVTGYFEPEISGSRNYSPPNIYPVYGTPEDMLFVDARKLPSGNATVAARVQGREVVLQTGALNTRDLAAGLYSLDLSTLTRDTLDRKVRLRAQGRQLLPYFTREEIETRGAPNAKVLAFVSSATALYEMQIQGSGRIRLPNGEIIRVAYAEQNGQPFRPTLAQNKNGQPASKVRTRGGAIELELDNDDDDDIGVDNTAGIRVRGFTLARPEQSGAVIVPGRAAAGPVIGSGIKDPSYVFFKESASGASGPVGAFGVPLQAGRSIAVDPRSTPLGYPVFVSTRTPGTGEPMQRLTIAQDTGGAIRGAVRADYFFGNGTQAATNARRMKERGQLWILLPRGQAVAAAASTTIRTRGGAAGADLPQCLVPEEGLCVDD</sequence>
<evidence type="ECO:0000256" key="2">
    <source>
        <dbReference type="ARBA" id="ARBA00012587"/>
    </source>
</evidence>
<dbReference type="InterPro" id="IPR036908">
    <property type="entry name" value="RlpA-like_sf"/>
</dbReference>
<accession>A0ABU8WP63</accession>
<evidence type="ECO:0000313" key="8">
    <source>
        <dbReference type="EMBL" id="MEJ8849326.1"/>
    </source>
</evidence>
<evidence type="ECO:0000256" key="1">
    <source>
        <dbReference type="ARBA" id="ARBA00001420"/>
    </source>
</evidence>
<evidence type="ECO:0000256" key="5">
    <source>
        <dbReference type="ARBA" id="ARBA00030918"/>
    </source>
</evidence>
<dbReference type="SMART" id="SM00925">
    <property type="entry name" value="MltA"/>
    <property type="match status" value="1"/>
</dbReference>
<name>A0ABU8WP63_9BURK</name>
<dbReference type="Pfam" id="PF06725">
    <property type="entry name" value="3D"/>
    <property type="match status" value="1"/>
</dbReference>
<dbReference type="InterPro" id="IPR026044">
    <property type="entry name" value="MltA"/>
</dbReference>
<dbReference type="CDD" id="cd14485">
    <property type="entry name" value="mltA_like_LT_A"/>
    <property type="match status" value="1"/>
</dbReference>
<evidence type="ECO:0000259" key="7">
    <source>
        <dbReference type="SMART" id="SM00925"/>
    </source>
</evidence>
<keyword evidence="4" id="KW-0961">Cell wall biogenesis/degradation</keyword>
<feature type="compositionally biased region" description="Low complexity" evidence="6">
    <location>
        <begin position="93"/>
        <end position="122"/>
    </location>
</feature>
<comment type="caution">
    <text evidence="8">The sequence shown here is derived from an EMBL/GenBank/DDBJ whole genome shotgun (WGS) entry which is preliminary data.</text>
</comment>
<dbReference type="PANTHER" id="PTHR30124">
    <property type="entry name" value="MEMBRANE-BOUND LYTIC MUREIN TRANSGLYCOSYLASE A"/>
    <property type="match status" value="1"/>
</dbReference>
<keyword evidence="9" id="KW-1185">Reference proteome</keyword>
<evidence type="ECO:0000313" key="9">
    <source>
        <dbReference type="Proteomes" id="UP001385892"/>
    </source>
</evidence>
<feature type="region of interest" description="Disordered" evidence="6">
    <location>
        <begin position="1"/>
        <end position="31"/>
    </location>
</feature>
<dbReference type="Pfam" id="PF03562">
    <property type="entry name" value="MltA"/>
    <property type="match status" value="2"/>
</dbReference>
<dbReference type="RefSeq" id="WP_340344455.1">
    <property type="nucleotide sequence ID" value="NZ_JBBKZT010000010.1"/>
</dbReference>
<dbReference type="InterPro" id="IPR005300">
    <property type="entry name" value="MltA_B"/>
</dbReference>
<evidence type="ECO:0000256" key="6">
    <source>
        <dbReference type="SAM" id="MobiDB-lite"/>
    </source>
</evidence>
<gene>
    <name evidence="8" type="ORF">WKW82_21920</name>
</gene>
<evidence type="ECO:0000256" key="4">
    <source>
        <dbReference type="ARBA" id="ARBA00023316"/>
    </source>
</evidence>
<evidence type="ECO:0000256" key="3">
    <source>
        <dbReference type="ARBA" id="ARBA00023239"/>
    </source>
</evidence>
<reference evidence="8 9" key="1">
    <citation type="submission" date="2024-03" db="EMBL/GenBank/DDBJ databases">
        <title>Novel species of the genus Variovorax.</title>
        <authorList>
            <person name="Liu Q."/>
            <person name="Xin Y.-H."/>
        </authorList>
    </citation>
    <scope>NUCLEOTIDE SEQUENCE [LARGE SCALE GENOMIC DNA]</scope>
    <source>
        <strain evidence="8 9">KACC 18900</strain>
    </source>
</reference>
<comment type="catalytic activity">
    <reaction evidence="1">
        <text>Exolytic cleavage of the (1-&gt;4)-beta-glycosidic linkage between N-acetylmuramic acid (MurNAc) and N-acetylglucosamine (GlcNAc) residues in peptidoglycan, from either the reducing or the non-reducing ends of the peptidoglycan chains, with concomitant formation of a 1,6-anhydrobond in the MurNAc residue.</text>
        <dbReference type="EC" id="4.2.2.n1"/>
    </reaction>
</comment>
<dbReference type="PANTHER" id="PTHR30124:SF0">
    <property type="entry name" value="MEMBRANE-BOUND LYTIC MUREIN TRANSGLYCOSYLASE A"/>
    <property type="match status" value="1"/>
</dbReference>
<feature type="region of interest" description="Disordered" evidence="6">
    <location>
        <begin position="62"/>
        <end position="122"/>
    </location>
</feature>
<proteinExistence type="predicted"/>
<dbReference type="Gene3D" id="2.40.40.10">
    <property type="entry name" value="RlpA-like domain"/>
    <property type="match status" value="2"/>
</dbReference>
<dbReference type="EC" id="4.2.2.n1" evidence="2"/>
<feature type="compositionally biased region" description="Low complexity" evidence="6">
    <location>
        <begin position="62"/>
        <end position="85"/>
    </location>
</feature>
<dbReference type="EMBL" id="JBBKZT010000010">
    <property type="protein sequence ID" value="MEJ8849326.1"/>
    <property type="molecule type" value="Genomic_DNA"/>
</dbReference>
<dbReference type="Gene3D" id="2.40.240.50">
    <property type="entry name" value="Barwin-like endoglucanases"/>
    <property type="match status" value="2"/>
</dbReference>
<keyword evidence="3" id="KW-0456">Lyase</keyword>
<dbReference type="Proteomes" id="UP001385892">
    <property type="component" value="Unassembled WGS sequence"/>
</dbReference>
<protein>
    <recommendedName>
        <fullName evidence="2">peptidoglycan lytic exotransglycosylase</fullName>
        <ecNumber evidence="2">4.2.2.n1</ecNumber>
    </recommendedName>
    <alternativeName>
        <fullName evidence="5">Murein hydrolase A</fullName>
    </alternativeName>
</protein>
<organism evidence="8 9">
    <name type="scientific">Variovorax rhizosphaerae</name>
    <dbReference type="NCBI Taxonomy" id="1836200"/>
    <lineage>
        <taxon>Bacteria</taxon>
        <taxon>Pseudomonadati</taxon>
        <taxon>Pseudomonadota</taxon>
        <taxon>Betaproteobacteria</taxon>
        <taxon>Burkholderiales</taxon>
        <taxon>Comamonadaceae</taxon>
        <taxon>Variovorax</taxon>
    </lineage>
</organism>
<dbReference type="InterPro" id="IPR010611">
    <property type="entry name" value="3D_dom"/>
</dbReference>